<keyword evidence="3" id="KW-1185">Reference proteome</keyword>
<reference evidence="3" key="1">
    <citation type="journal article" date="2019" name="Int. J. Syst. Evol. Microbiol.">
        <title>The Global Catalogue of Microorganisms (GCM) 10K type strain sequencing project: providing services to taxonomists for standard genome sequencing and annotation.</title>
        <authorList>
            <consortium name="The Broad Institute Genomics Platform"/>
            <consortium name="The Broad Institute Genome Sequencing Center for Infectious Disease"/>
            <person name="Wu L."/>
            <person name="Ma J."/>
        </authorList>
    </citation>
    <scope>NUCLEOTIDE SEQUENCE [LARGE SCALE GENOMIC DNA]</scope>
    <source>
        <strain evidence="3">KCTC 3950</strain>
    </source>
</reference>
<keyword evidence="1" id="KW-0472">Membrane</keyword>
<name>A0ABW5PB06_9BACL</name>
<feature type="transmembrane region" description="Helical" evidence="1">
    <location>
        <begin position="402"/>
        <end position="423"/>
    </location>
</feature>
<gene>
    <name evidence="2" type="ORF">ACFSUF_06885</name>
</gene>
<keyword evidence="1" id="KW-1133">Transmembrane helix</keyword>
<accession>A0ABW5PB06</accession>
<evidence type="ECO:0008006" key="4">
    <source>
        <dbReference type="Google" id="ProtNLM"/>
    </source>
</evidence>
<dbReference type="Proteomes" id="UP001597541">
    <property type="component" value="Unassembled WGS sequence"/>
</dbReference>
<evidence type="ECO:0000313" key="2">
    <source>
        <dbReference type="EMBL" id="MFD2612153.1"/>
    </source>
</evidence>
<evidence type="ECO:0000313" key="3">
    <source>
        <dbReference type="Proteomes" id="UP001597541"/>
    </source>
</evidence>
<feature type="transmembrane region" description="Helical" evidence="1">
    <location>
        <begin position="443"/>
        <end position="468"/>
    </location>
</feature>
<sequence>MQIDLTEKQLHTSLGQFIFPFSIIRGSRKALVSRLHEDGFQPFYLNDIKLEDAFYGEGYKVSHERMERYYLPFTSSILFPHQPDPESFMRYSIRTELDCTLQTAFHNIPFRIHSLDAFICPFDIGFITVRTEMTGEELDFTTALEFANRFRVLQDKTSQDIKTAILHEGNAYQEVEEFIFHRLAAGILPFLDKDGMEGAYFETLPYFMDERMFVSCFFGFSESTGFSQSDLYRASRLNGVGDDGKPFISASNPRYIDEYVRKHGYDRWDPDTYYMMNEHTFSCLTNQTGEEARFLANQMYGEYYYSLLLNMFHKIVLLKLSNRYSQVRMAKDQHAIEELIRNITKFSSKYFFLELVSQSQGREIFIKMRSLFANQELYEDVKETLTDLFKYQETFASRNRNYLLTILTVYTVISGIYGMNQVIEDLKAPVQWNKMAEYSVFEYIALFLAFSGIVVGFVLGITVLVGWVREQVRNRKE</sequence>
<comment type="caution">
    <text evidence="2">The sequence shown here is derived from an EMBL/GenBank/DDBJ whole genome shotgun (WGS) entry which is preliminary data.</text>
</comment>
<evidence type="ECO:0000256" key="1">
    <source>
        <dbReference type="SAM" id="Phobius"/>
    </source>
</evidence>
<protein>
    <recommendedName>
        <fullName evidence="4">Group-specific protein</fullName>
    </recommendedName>
</protein>
<dbReference type="EMBL" id="JBHUME010000005">
    <property type="protein sequence ID" value="MFD2612153.1"/>
    <property type="molecule type" value="Genomic_DNA"/>
</dbReference>
<dbReference type="RefSeq" id="WP_377601420.1">
    <property type="nucleotide sequence ID" value="NZ_JBHUME010000005.1"/>
</dbReference>
<keyword evidence="1" id="KW-0812">Transmembrane</keyword>
<organism evidence="2 3">
    <name type="scientific">Paenibacillus gansuensis</name>
    <dbReference type="NCBI Taxonomy" id="306542"/>
    <lineage>
        <taxon>Bacteria</taxon>
        <taxon>Bacillati</taxon>
        <taxon>Bacillota</taxon>
        <taxon>Bacilli</taxon>
        <taxon>Bacillales</taxon>
        <taxon>Paenibacillaceae</taxon>
        <taxon>Paenibacillus</taxon>
    </lineage>
</organism>
<proteinExistence type="predicted"/>